<reference evidence="1 2" key="1">
    <citation type="journal article" date="2023" name="Sci. Data">
        <title>Genome assembly of the Korean intertidal mud-creeper Batillaria attramentaria.</title>
        <authorList>
            <person name="Patra A.K."/>
            <person name="Ho P.T."/>
            <person name="Jun S."/>
            <person name="Lee S.J."/>
            <person name="Kim Y."/>
            <person name="Won Y.J."/>
        </authorList>
    </citation>
    <scope>NUCLEOTIDE SEQUENCE [LARGE SCALE GENOMIC DNA]</scope>
    <source>
        <strain evidence="1">Wonlab-2016</strain>
    </source>
</reference>
<evidence type="ECO:0000313" key="2">
    <source>
        <dbReference type="Proteomes" id="UP001519460"/>
    </source>
</evidence>
<sequence length="104" mass="12108">MRVSSPKGSKRRKKRCGVHTCRRCELGTNRQRRSLDGRKDRRRGFIGFVESRVSEENASVSVDTTKYQRNRWTAKKHAIYHIFSKRFCPQVEAGSRQSARPAEP</sequence>
<comment type="caution">
    <text evidence="1">The sequence shown here is derived from an EMBL/GenBank/DDBJ whole genome shotgun (WGS) entry which is preliminary data.</text>
</comment>
<dbReference type="AlphaFoldDB" id="A0ABD0JWX9"/>
<gene>
    <name evidence="1" type="ORF">BaRGS_00029096</name>
</gene>
<dbReference type="Proteomes" id="UP001519460">
    <property type="component" value="Unassembled WGS sequence"/>
</dbReference>
<protein>
    <submittedName>
        <fullName evidence="1">Uncharacterized protein</fullName>
    </submittedName>
</protein>
<proteinExistence type="predicted"/>
<organism evidence="1 2">
    <name type="scientific">Batillaria attramentaria</name>
    <dbReference type="NCBI Taxonomy" id="370345"/>
    <lineage>
        <taxon>Eukaryota</taxon>
        <taxon>Metazoa</taxon>
        <taxon>Spiralia</taxon>
        <taxon>Lophotrochozoa</taxon>
        <taxon>Mollusca</taxon>
        <taxon>Gastropoda</taxon>
        <taxon>Caenogastropoda</taxon>
        <taxon>Sorbeoconcha</taxon>
        <taxon>Cerithioidea</taxon>
        <taxon>Batillariidae</taxon>
        <taxon>Batillaria</taxon>
    </lineage>
</organism>
<dbReference type="EMBL" id="JACVVK020000298">
    <property type="protein sequence ID" value="KAK7479630.1"/>
    <property type="molecule type" value="Genomic_DNA"/>
</dbReference>
<evidence type="ECO:0000313" key="1">
    <source>
        <dbReference type="EMBL" id="KAK7479630.1"/>
    </source>
</evidence>
<keyword evidence="2" id="KW-1185">Reference proteome</keyword>
<name>A0ABD0JWX9_9CAEN</name>
<accession>A0ABD0JWX9</accession>